<keyword evidence="11" id="KW-1185">Reference proteome</keyword>
<protein>
    <submittedName>
        <fullName evidence="10">TonB-linked outer membrane protein, SusC/RagA family</fullName>
    </submittedName>
</protein>
<dbReference type="InterPro" id="IPR039426">
    <property type="entry name" value="TonB-dep_rcpt-like"/>
</dbReference>
<dbReference type="EMBL" id="FTMA01000001">
    <property type="protein sequence ID" value="SIQ36200.1"/>
    <property type="molecule type" value="Genomic_DNA"/>
</dbReference>
<evidence type="ECO:0000259" key="9">
    <source>
        <dbReference type="Pfam" id="PF07715"/>
    </source>
</evidence>
<evidence type="ECO:0000313" key="10">
    <source>
        <dbReference type="EMBL" id="SIQ36200.1"/>
    </source>
</evidence>
<dbReference type="FunFam" id="2.170.130.10:FF:000003">
    <property type="entry name" value="SusC/RagA family TonB-linked outer membrane protein"/>
    <property type="match status" value="1"/>
</dbReference>
<dbReference type="InterPro" id="IPR008969">
    <property type="entry name" value="CarboxyPept-like_regulatory"/>
</dbReference>
<feature type="signal peptide" evidence="8">
    <location>
        <begin position="1"/>
        <end position="19"/>
    </location>
</feature>
<evidence type="ECO:0000256" key="7">
    <source>
        <dbReference type="PROSITE-ProRule" id="PRU01360"/>
    </source>
</evidence>
<dbReference type="Pfam" id="PF13715">
    <property type="entry name" value="CarbopepD_reg_2"/>
    <property type="match status" value="1"/>
</dbReference>
<dbReference type="OrthoDB" id="9768177at2"/>
<accession>A0A1N6S584</accession>
<comment type="subcellular location">
    <subcellularLocation>
        <location evidence="1 7">Cell outer membrane</location>
        <topology evidence="1 7">Multi-pass membrane protein</topology>
    </subcellularLocation>
</comment>
<feature type="domain" description="TonB-dependent receptor plug" evidence="9">
    <location>
        <begin position="112"/>
        <end position="218"/>
    </location>
</feature>
<sequence>MKKNYLLLIFFVCSSFIWAQQRTVTGEVTDAQGLPLAGANIIEQNTTNGVQSDFDGKFAIKTSVGQVLVVSYIGFKSQNITVGTSNTINVTLIEDAASLEEVIVVGYGTQQKTSLTGSVATIDANELEKQPVLQASQALQGLSPGLTAIQSSGQPGSDGASLRVRGVNSINNSSSPTIIIDGIEGSLDGLEMSDISNISVLKDAGAAAIYGNRGANGVILITTKRAKLGKASISYNSYVGFQKPTNQPKPVDALTYLEITEDDALLQEYLANPNDKDNYPDTDWIDLLFSESGFMQSHNVTVSGGSEAVRTRASFSYQEQEGNIPNFGTERFQGRINTDFKVSDKLKIGTDLNFRRTETTSARGGNGVNGAYRQPAIFPAIYSDGTFALPSTGGNPISDVRQTGQNVGQGNYLRALLKATYSPIPELTISATYSPEHAESYSTNYSPQYEVVEFFGSDPILRSSGTNNEIQLTNGNSRSFTDNFFATAQFSKNFKKHYVSVLAGYEFLKNKNTSFNATRYGFAISGLEVLNAGSEENDSNSGSADQYGLESVFGRFNYAYDNKYLLEFVLRRDASSRFSPENRTGNFPSISAGWRITEENFMQGDDFFDNLKLFGSWGQLGNQVLLDGNGNLINFPYSALISLGNGHYLNEGVVQTAAQSVLSNPGISWETAEKTNIGLDFSILNNRLSGTVEYYNNETNDLLGTQQIPSTTGLGSPQANIFSLKNSGVDLDLQWEDTIGEHFNYFVGGNFATVKNEVTNLNGVDFIINGSSITQVGEPLGSIYGYETVSIFQTQEEIDAAPAQFGTLEPGDLQYRDINGRDANGELTGEPDGIINSDDRKIIGNSFPSKTFAFNFGFNYKTIDFSVNAIGVTDREVFLTRNLVQPLFNAGNIFEYHLTQSWTPENPNARFPILKNYSGASNNSVTNSTYVFDASYLRIRNITLGYTVPKVALEKVDFLSKVRIYATGQNLLTFNNDLPDGIDVLIPNGSQGNVYPLTTSYTFGINVTF</sequence>
<dbReference type="Gene3D" id="2.40.170.20">
    <property type="entry name" value="TonB-dependent receptor, beta-barrel domain"/>
    <property type="match status" value="1"/>
</dbReference>
<evidence type="ECO:0000256" key="6">
    <source>
        <dbReference type="ARBA" id="ARBA00023237"/>
    </source>
</evidence>
<comment type="similarity">
    <text evidence="7">Belongs to the TonB-dependent receptor family.</text>
</comment>
<evidence type="ECO:0000256" key="5">
    <source>
        <dbReference type="ARBA" id="ARBA00023136"/>
    </source>
</evidence>
<organism evidence="10 11">
    <name type="scientific">Maribacter ulvicola</name>
    <dbReference type="NCBI Taxonomy" id="228959"/>
    <lineage>
        <taxon>Bacteria</taxon>
        <taxon>Pseudomonadati</taxon>
        <taxon>Bacteroidota</taxon>
        <taxon>Flavobacteriia</taxon>
        <taxon>Flavobacteriales</taxon>
        <taxon>Flavobacteriaceae</taxon>
        <taxon>Maribacter</taxon>
    </lineage>
</organism>
<evidence type="ECO:0000256" key="8">
    <source>
        <dbReference type="SAM" id="SignalP"/>
    </source>
</evidence>
<dbReference type="RefSeq" id="WP_076547710.1">
    <property type="nucleotide sequence ID" value="NZ_FTMA01000001.1"/>
</dbReference>
<dbReference type="Gene3D" id="2.60.40.1120">
    <property type="entry name" value="Carboxypeptidase-like, regulatory domain"/>
    <property type="match status" value="1"/>
</dbReference>
<dbReference type="AlphaFoldDB" id="A0A1N6S584"/>
<keyword evidence="5 7" id="KW-0472">Membrane</keyword>
<dbReference type="SUPFAM" id="SSF49464">
    <property type="entry name" value="Carboxypeptidase regulatory domain-like"/>
    <property type="match status" value="1"/>
</dbReference>
<dbReference type="InterPro" id="IPR023997">
    <property type="entry name" value="TonB-dep_OMP_SusC/RagA_CS"/>
</dbReference>
<dbReference type="InterPro" id="IPR036942">
    <property type="entry name" value="Beta-barrel_TonB_sf"/>
</dbReference>
<dbReference type="Proteomes" id="UP000186953">
    <property type="component" value="Unassembled WGS sequence"/>
</dbReference>
<keyword evidence="3 7" id="KW-1134">Transmembrane beta strand</keyword>
<dbReference type="InterPro" id="IPR023996">
    <property type="entry name" value="TonB-dep_OMP_SusC/RagA"/>
</dbReference>
<dbReference type="SUPFAM" id="SSF56935">
    <property type="entry name" value="Porins"/>
    <property type="match status" value="1"/>
</dbReference>
<dbReference type="GO" id="GO:0009279">
    <property type="term" value="C:cell outer membrane"/>
    <property type="evidence" value="ECO:0007669"/>
    <property type="project" value="UniProtKB-SubCell"/>
</dbReference>
<dbReference type="STRING" id="228959.SAMN05421797_1011520"/>
<reference evidence="11" key="1">
    <citation type="submission" date="2017-01" db="EMBL/GenBank/DDBJ databases">
        <authorList>
            <person name="Varghese N."/>
            <person name="Submissions S."/>
        </authorList>
    </citation>
    <scope>NUCLEOTIDE SEQUENCE [LARGE SCALE GENOMIC DNA]</scope>
    <source>
        <strain evidence="11">DSM 15366</strain>
    </source>
</reference>
<evidence type="ECO:0000256" key="2">
    <source>
        <dbReference type="ARBA" id="ARBA00022448"/>
    </source>
</evidence>
<keyword evidence="2 7" id="KW-0813">Transport</keyword>
<proteinExistence type="inferred from homology"/>
<name>A0A1N6S584_9FLAO</name>
<evidence type="ECO:0000256" key="3">
    <source>
        <dbReference type="ARBA" id="ARBA00022452"/>
    </source>
</evidence>
<dbReference type="PROSITE" id="PS52016">
    <property type="entry name" value="TONB_DEPENDENT_REC_3"/>
    <property type="match status" value="1"/>
</dbReference>
<dbReference type="Pfam" id="PF07715">
    <property type="entry name" value="Plug"/>
    <property type="match status" value="1"/>
</dbReference>
<evidence type="ECO:0000313" key="11">
    <source>
        <dbReference type="Proteomes" id="UP000186953"/>
    </source>
</evidence>
<keyword evidence="8" id="KW-0732">Signal</keyword>
<dbReference type="InterPro" id="IPR037066">
    <property type="entry name" value="Plug_dom_sf"/>
</dbReference>
<gene>
    <name evidence="10" type="ORF">SAMN05421797_1011520</name>
</gene>
<dbReference type="NCBIfam" id="TIGR04056">
    <property type="entry name" value="OMP_RagA_SusC"/>
    <property type="match status" value="1"/>
</dbReference>
<dbReference type="InterPro" id="IPR012910">
    <property type="entry name" value="Plug_dom"/>
</dbReference>
<keyword evidence="6 7" id="KW-0998">Cell outer membrane</keyword>
<dbReference type="NCBIfam" id="TIGR04057">
    <property type="entry name" value="SusC_RagA_signa"/>
    <property type="match status" value="1"/>
</dbReference>
<evidence type="ECO:0000256" key="4">
    <source>
        <dbReference type="ARBA" id="ARBA00022692"/>
    </source>
</evidence>
<evidence type="ECO:0000256" key="1">
    <source>
        <dbReference type="ARBA" id="ARBA00004571"/>
    </source>
</evidence>
<keyword evidence="4 7" id="KW-0812">Transmembrane</keyword>
<dbReference type="Gene3D" id="2.170.130.10">
    <property type="entry name" value="TonB-dependent receptor, plug domain"/>
    <property type="match status" value="1"/>
</dbReference>
<feature type="chain" id="PRO_5009938148" evidence="8">
    <location>
        <begin position="20"/>
        <end position="1009"/>
    </location>
</feature>